<evidence type="ECO:0000313" key="2">
    <source>
        <dbReference type="EMBL" id="KAK1500950.1"/>
    </source>
</evidence>
<proteinExistence type="predicted"/>
<dbReference type="RefSeq" id="XP_060383157.1">
    <property type="nucleotide sequence ID" value="XM_060522429.1"/>
</dbReference>
<feature type="coiled-coil region" evidence="1">
    <location>
        <begin position="137"/>
        <end position="164"/>
    </location>
</feature>
<dbReference type="EMBL" id="MLFU01000017">
    <property type="protein sequence ID" value="KAK1500950.1"/>
    <property type="molecule type" value="Genomic_DNA"/>
</dbReference>
<accession>A0ABQ9RDA9</accession>
<dbReference type="GeneID" id="85406667"/>
<evidence type="ECO:0000313" key="3">
    <source>
        <dbReference type="Proteomes" id="UP001227543"/>
    </source>
</evidence>
<keyword evidence="1" id="KW-0175">Coiled coil</keyword>
<reference evidence="2 3" key="1">
    <citation type="submission" date="2016-10" db="EMBL/GenBank/DDBJ databases">
        <title>The genome sequence of Colletotrichum fioriniae PJ7.</title>
        <authorList>
            <person name="Baroncelli R."/>
        </authorList>
    </citation>
    <scope>NUCLEOTIDE SEQUENCE [LARGE SCALE GENOMIC DNA]</scope>
    <source>
        <strain evidence="2 3">Tom-12</strain>
    </source>
</reference>
<gene>
    <name evidence="2" type="ORF">CTAM01_06402</name>
</gene>
<keyword evidence="3" id="KW-1185">Reference proteome</keyword>
<evidence type="ECO:0000256" key="1">
    <source>
        <dbReference type="SAM" id="Coils"/>
    </source>
</evidence>
<organism evidence="2 3">
    <name type="scientific">Colletotrichum tamarilloi</name>
    <dbReference type="NCBI Taxonomy" id="1209934"/>
    <lineage>
        <taxon>Eukaryota</taxon>
        <taxon>Fungi</taxon>
        <taxon>Dikarya</taxon>
        <taxon>Ascomycota</taxon>
        <taxon>Pezizomycotina</taxon>
        <taxon>Sordariomycetes</taxon>
        <taxon>Hypocreomycetidae</taxon>
        <taxon>Glomerellales</taxon>
        <taxon>Glomerellaceae</taxon>
        <taxon>Colletotrichum</taxon>
        <taxon>Colletotrichum acutatum species complex</taxon>
    </lineage>
</organism>
<protein>
    <submittedName>
        <fullName evidence="2">Uncharacterized protein</fullName>
    </submittedName>
</protein>
<sequence>MSGDSPPTPAALSNQATSVSLPLRSLVEENAMMKAATGVAAIAKPTKLKRYQQSFGPLFKAYAIALKAKVMGGAGDMFSEDQAFFTSTSMQPGVPLKMHDAYINGRIFSLSDAMQTENCPTLGEGRHSFVQYLESYIDHVEDTSRTDEEKLRNAEEKYRAIKREASLQFELSEFKWKEALKRDPTITLDHWIEKYGYDYLDACEERAWAKTNLKRAQQTGSQDVLRQKDLMESALNSQKLLPGSNMSCAVQDVSSRTLANNDDPPKDLVYRPLHVLPGFTFVGQDWEARGLKEGDGLSSMRIDLLEGFTRAWKDLGFPQLDNTEKSFGKKDLETIRRTIGEWKLELRYTEFQAFDVTRGLWNIPGFRTILPELARTAPAHLKKRVFQTTRILLAYNADLVLCLPPTLFTKLFPRSRVIKTPGSESEGDARPNTSTLDGLEGELLSEMFNTFPFAKVDPQPWDGENELHVRRSFNSMYPVVLGVLAQKV</sequence>
<dbReference type="Proteomes" id="UP001227543">
    <property type="component" value="Unassembled WGS sequence"/>
</dbReference>
<name>A0ABQ9RDA9_9PEZI</name>
<comment type="caution">
    <text evidence="2">The sequence shown here is derived from an EMBL/GenBank/DDBJ whole genome shotgun (WGS) entry which is preliminary data.</text>
</comment>